<organism evidence="11 12">
    <name type="scientific">Piedraia hortae CBS 480.64</name>
    <dbReference type="NCBI Taxonomy" id="1314780"/>
    <lineage>
        <taxon>Eukaryota</taxon>
        <taxon>Fungi</taxon>
        <taxon>Dikarya</taxon>
        <taxon>Ascomycota</taxon>
        <taxon>Pezizomycotina</taxon>
        <taxon>Dothideomycetes</taxon>
        <taxon>Dothideomycetidae</taxon>
        <taxon>Capnodiales</taxon>
        <taxon>Piedraiaceae</taxon>
        <taxon>Piedraia</taxon>
    </lineage>
</organism>
<feature type="signal peptide" evidence="10">
    <location>
        <begin position="1"/>
        <end position="19"/>
    </location>
</feature>
<evidence type="ECO:0000256" key="10">
    <source>
        <dbReference type="RuleBase" id="RU361143"/>
    </source>
</evidence>
<comment type="subcellular location">
    <subcellularLocation>
        <location evidence="2 10">Endoplasmic reticulum membrane</location>
        <topology evidence="2 10">Single-pass type I membrane protein</topology>
    </subcellularLocation>
</comment>
<dbReference type="InterPro" id="IPR007676">
    <property type="entry name" value="Ribophorin_I"/>
</dbReference>
<dbReference type="Pfam" id="PF04597">
    <property type="entry name" value="Ribophorin_I"/>
    <property type="match status" value="1"/>
</dbReference>
<evidence type="ECO:0000256" key="7">
    <source>
        <dbReference type="ARBA" id="ARBA00022824"/>
    </source>
</evidence>
<evidence type="ECO:0000256" key="3">
    <source>
        <dbReference type="ARBA" id="ARBA00004922"/>
    </source>
</evidence>
<dbReference type="PANTHER" id="PTHR21049">
    <property type="entry name" value="RIBOPHORIN I"/>
    <property type="match status" value="1"/>
</dbReference>
<comment type="similarity">
    <text evidence="4 10">Belongs to the OST1 family.</text>
</comment>
<evidence type="ECO:0000256" key="4">
    <source>
        <dbReference type="ARBA" id="ARBA00008905"/>
    </source>
</evidence>
<evidence type="ECO:0000256" key="8">
    <source>
        <dbReference type="ARBA" id="ARBA00022989"/>
    </source>
</evidence>
<accession>A0A6A7C633</accession>
<dbReference type="PANTHER" id="PTHR21049:SF0">
    <property type="entry name" value="DOLICHYL-DIPHOSPHOOLIGOSACCHARIDE--PROTEIN GLYCOSYLTRANSFERASE SUBUNIT 1"/>
    <property type="match status" value="1"/>
</dbReference>
<sequence>MRLFLWPLLAVAAAEFNSSLHVHSPIPVSAPLQHWRNVNLVRNVNLDKSYARETVNVIAENVDSTSHWDYYLRFEPGTLDRVGGFTAKDKKDTGRGTFFAEIWGSDYYKISLPDPVPPKGQVTLSISYYVLGALQPLPAQIDQSDKQYVVHKFSAYAPSTYTTAKQKTKLKLPTTDAPDVTTLKVGSEESPQKQGTAFTYGPFENVEAGKQHEVSVRYEFTKPLTYCTLLEREAEVSHWGGNMATEERFWLTNRAASLKNHFSRVSYQKSAFFNPAISALKEMHFVLAPGSSDAYFVDDIGNVSTSNFRADSRASTIDIRPRYPLFGAWKYSFRVGWNNELGKFLRHAGSGYVLKIPFFEGPRQAEGVAYEKIVTTVILPEGARNVEYETQVPTTNNRTGLYRTFLDTVGRTTVTVEAKNVVDEMEGELVVRYDYPLSGQLRKPLSIFATMIAIFSASYLISRLDVSIGSRQL</sequence>
<keyword evidence="6 10" id="KW-0732">Signal</keyword>
<keyword evidence="8" id="KW-1133">Transmembrane helix</keyword>
<dbReference type="OrthoDB" id="310030at2759"/>
<comment type="function">
    <text evidence="1 10">Subunit of the oligosaccharyl transferase (OST) complex that catalyzes the initial transfer of a defined glycan (Glc(3)Man(9)GlcNAc(2) in eukaryotes) from the lipid carrier dolichol-pyrophosphate to an asparagine residue within an Asn-X-Ser/Thr consensus motif in nascent polypeptide chains, the first step in protein N-glycosylation. N-glycosylation occurs cotranslationally and the complex associates with the Sec61 complex at the channel-forming translocon complex that mediates protein translocation across the endoplasmic reticulum (ER). All subunits are required for a maximal enzyme activity.</text>
</comment>
<proteinExistence type="inferred from homology"/>
<dbReference type="AlphaFoldDB" id="A0A6A7C633"/>
<evidence type="ECO:0000256" key="5">
    <source>
        <dbReference type="ARBA" id="ARBA00022692"/>
    </source>
</evidence>
<protein>
    <recommendedName>
        <fullName evidence="10">Dolichyl-diphosphooligosaccharide--protein glycosyltransferase subunit 1</fullName>
    </recommendedName>
</protein>
<keyword evidence="5" id="KW-0812">Transmembrane</keyword>
<evidence type="ECO:0000256" key="9">
    <source>
        <dbReference type="ARBA" id="ARBA00023136"/>
    </source>
</evidence>
<keyword evidence="9" id="KW-0472">Membrane</keyword>
<dbReference type="EMBL" id="MU005963">
    <property type="protein sequence ID" value="KAF2862961.1"/>
    <property type="molecule type" value="Genomic_DNA"/>
</dbReference>
<feature type="chain" id="PRO_5025710945" description="Dolichyl-diphosphooligosaccharide--protein glycosyltransferase subunit 1" evidence="10">
    <location>
        <begin position="20"/>
        <end position="473"/>
    </location>
</feature>
<evidence type="ECO:0000256" key="1">
    <source>
        <dbReference type="ARBA" id="ARBA00002791"/>
    </source>
</evidence>
<name>A0A6A7C633_9PEZI</name>
<keyword evidence="12" id="KW-1185">Reference proteome</keyword>
<comment type="subunit">
    <text evidence="10">Component of the oligosaccharyltransferase (OST) complex.</text>
</comment>
<evidence type="ECO:0000256" key="6">
    <source>
        <dbReference type="ARBA" id="ARBA00022729"/>
    </source>
</evidence>
<keyword evidence="7 10" id="KW-0256">Endoplasmic reticulum</keyword>
<dbReference type="UniPathway" id="UPA00378"/>
<evidence type="ECO:0000256" key="2">
    <source>
        <dbReference type="ARBA" id="ARBA00004115"/>
    </source>
</evidence>
<evidence type="ECO:0000313" key="11">
    <source>
        <dbReference type="EMBL" id="KAF2862961.1"/>
    </source>
</evidence>
<dbReference type="Proteomes" id="UP000799421">
    <property type="component" value="Unassembled WGS sequence"/>
</dbReference>
<comment type="pathway">
    <text evidence="3 10">Protein modification; protein glycosylation.</text>
</comment>
<reference evidence="11" key="1">
    <citation type="journal article" date="2020" name="Stud. Mycol.">
        <title>101 Dothideomycetes genomes: a test case for predicting lifestyles and emergence of pathogens.</title>
        <authorList>
            <person name="Haridas S."/>
            <person name="Albert R."/>
            <person name="Binder M."/>
            <person name="Bloem J."/>
            <person name="Labutti K."/>
            <person name="Salamov A."/>
            <person name="Andreopoulos B."/>
            <person name="Baker S."/>
            <person name="Barry K."/>
            <person name="Bills G."/>
            <person name="Bluhm B."/>
            <person name="Cannon C."/>
            <person name="Castanera R."/>
            <person name="Culley D."/>
            <person name="Daum C."/>
            <person name="Ezra D."/>
            <person name="Gonzalez J."/>
            <person name="Henrissat B."/>
            <person name="Kuo A."/>
            <person name="Liang C."/>
            <person name="Lipzen A."/>
            <person name="Lutzoni F."/>
            <person name="Magnuson J."/>
            <person name="Mondo S."/>
            <person name="Nolan M."/>
            <person name="Ohm R."/>
            <person name="Pangilinan J."/>
            <person name="Park H.-J."/>
            <person name="Ramirez L."/>
            <person name="Alfaro M."/>
            <person name="Sun H."/>
            <person name="Tritt A."/>
            <person name="Yoshinaga Y."/>
            <person name="Zwiers L.-H."/>
            <person name="Turgeon B."/>
            <person name="Goodwin S."/>
            <person name="Spatafora J."/>
            <person name="Crous P."/>
            <person name="Grigoriev I."/>
        </authorList>
    </citation>
    <scope>NUCLEOTIDE SEQUENCE</scope>
    <source>
        <strain evidence="11">CBS 480.64</strain>
    </source>
</reference>
<dbReference type="GO" id="GO:0008250">
    <property type="term" value="C:oligosaccharyltransferase complex"/>
    <property type="evidence" value="ECO:0007669"/>
    <property type="project" value="UniProtKB-UniRule"/>
</dbReference>
<dbReference type="GO" id="GO:0018279">
    <property type="term" value="P:protein N-linked glycosylation via asparagine"/>
    <property type="evidence" value="ECO:0007669"/>
    <property type="project" value="TreeGrafter"/>
</dbReference>
<evidence type="ECO:0000313" key="12">
    <source>
        <dbReference type="Proteomes" id="UP000799421"/>
    </source>
</evidence>
<gene>
    <name evidence="11" type="ORF">K470DRAFT_154087</name>
</gene>